<dbReference type="RefSeq" id="WP_182559609.1">
    <property type="nucleotide sequence ID" value="NZ_JACGWT010000002.1"/>
</dbReference>
<proteinExistence type="predicted"/>
<organism evidence="1 2">
    <name type="scientific">Microlunatus kandeliicorticis</name>
    <dbReference type="NCBI Taxonomy" id="1759536"/>
    <lineage>
        <taxon>Bacteria</taxon>
        <taxon>Bacillati</taxon>
        <taxon>Actinomycetota</taxon>
        <taxon>Actinomycetes</taxon>
        <taxon>Propionibacteriales</taxon>
        <taxon>Propionibacteriaceae</taxon>
        <taxon>Microlunatus</taxon>
    </lineage>
</organism>
<keyword evidence="2" id="KW-1185">Reference proteome</keyword>
<accession>A0A7W3IRV3</accession>
<evidence type="ECO:0000313" key="2">
    <source>
        <dbReference type="Proteomes" id="UP000523079"/>
    </source>
</evidence>
<comment type="caution">
    <text evidence="1">The sequence shown here is derived from an EMBL/GenBank/DDBJ whole genome shotgun (WGS) entry which is preliminary data.</text>
</comment>
<protein>
    <submittedName>
        <fullName evidence="1">ABC-type dipeptide/oligopeptide/nickel transport system ATPase component</fullName>
    </submittedName>
</protein>
<sequence length="172" mass="19278">MASFGERDSRLIIVRGNSGTGKSTLAAAIREARPRGIAIIGQDQLRREILHVRDYPDTPAAGYVDVSVRYALNCGLHAVVEGILHAAIYGEVLRHLIADHRGVTRCYRYEMSFEETLRRHATKANADEFGEVEMREWWRDIDPLPGVAEEVIGADSPLPHTLRRVLTDCGWT</sequence>
<dbReference type="SUPFAM" id="SSF52540">
    <property type="entry name" value="P-loop containing nucleoside triphosphate hydrolases"/>
    <property type="match status" value="1"/>
</dbReference>
<dbReference type="Proteomes" id="UP000523079">
    <property type="component" value="Unassembled WGS sequence"/>
</dbReference>
<gene>
    <name evidence="1" type="ORF">FHX74_001696</name>
</gene>
<dbReference type="Gene3D" id="3.40.50.300">
    <property type="entry name" value="P-loop containing nucleotide triphosphate hydrolases"/>
    <property type="match status" value="1"/>
</dbReference>
<dbReference type="EMBL" id="JACGWT010000002">
    <property type="protein sequence ID" value="MBA8794091.1"/>
    <property type="molecule type" value="Genomic_DNA"/>
</dbReference>
<dbReference type="InterPro" id="IPR027417">
    <property type="entry name" value="P-loop_NTPase"/>
</dbReference>
<dbReference type="AlphaFoldDB" id="A0A7W3IRV3"/>
<evidence type="ECO:0000313" key="1">
    <source>
        <dbReference type="EMBL" id="MBA8794091.1"/>
    </source>
</evidence>
<reference evidence="1 2" key="1">
    <citation type="submission" date="2020-07" db="EMBL/GenBank/DDBJ databases">
        <title>Sequencing the genomes of 1000 actinobacteria strains.</title>
        <authorList>
            <person name="Klenk H.-P."/>
        </authorList>
    </citation>
    <scope>NUCLEOTIDE SEQUENCE [LARGE SCALE GENOMIC DNA]</scope>
    <source>
        <strain evidence="1 2">DSM 100723</strain>
    </source>
</reference>
<name>A0A7W3IRV3_9ACTN</name>